<gene>
    <name evidence="1" type="ORF">SAMN04488001_2928</name>
</gene>
<protein>
    <submittedName>
        <fullName evidence="1">Uncharacterized protein</fullName>
    </submittedName>
</protein>
<dbReference type="STRING" id="670155.SAMN04488001_2928"/>
<dbReference type="Proteomes" id="UP000199441">
    <property type="component" value="Unassembled WGS sequence"/>
</dbReference>
<proteinExistence type="predicted"/>
<evidence type="ECO:0000313" key="1">
    <source>
        <dbReference type="EMBL" id="SDX33108.1"/>
    </source>
</evidence>
<accession>A0A1H3AUL4</accession>
<reference evidence="2" key="1">
    <citation type="submission" date="2016-10" db="EMBL/GenBank/DDBJ databases">
        <authorList>
            <person name="Varghese N."/>
            <person name="Submissions S."/>
        </authorList>
    </citation>
    <scope>NUCLEOTIDE SEQUENCE [LARGE SCALE GENOMIC DNA]</scope>
    <source>
        <strain evidence="2">DSM 26922</strain>
    </source>
</reference>
<dbReference type="RefSeq" id="WP_089947681.1">
    <property type="nucleotide sequence ID" value="NZ_FNOI01000006.1"/>
</dbReference>
<organism evidence="1 2">
    <name type="scientific">Litoreibacter albidus</name>
    <dbReference type="NCBI Taxonomy" id="670155"/>
    <lineage>
        <taxon>Bacteria</taxon>
        <taxon>Pseudomonadati</taxon>
        <taxon>Pseudomonadota</taxon>
        <taxon>Alphaproteobacteria</taxon>
        <taxon>Rhodobacterales</taxon>
        <taxon>Roseobacteraceae</taxon>
        <taxon>Litoreibacter</taxon>
    </lineage>
</organism>
<evidence type="ECO:0000313" key="2">
    <source>
        <dbReference type="Proteomes" id="UP000199441"/>
    </source>
</evidence>
<keyword evidence="2" id="KW-1185">Reference proteome</keyword>
<dbReference type="EMBL" id="FNOI01000006">
    <property type="protein sequence ID" value="SDX33108.1"/>
    <property type="molecule type" value="Genomic_DNA"/>
</dbReference>
<dbReference type="AlphaFoldDB" id="A0A1H3AUL4"/>
<dbReference type="OrthoDB" id="8478145at2"/>
<sequence>MKTRGEAITEDAEHTLHKLTVLTHQSFSRADLSALIEPFTSRLEYYLKSVVFPTISRRTNLNDLIDNLSSLGLAAPQVTSLHTLRQLYNKSKHDPDVDLKSQECIRSFKAAVVALRAITTLGIASIDAPQEPSFNTVVYVGLWDHYVGGETEVGLFLPSNHWMGTTPISTFHLHWSSWDHLKPALADHPRYSRGEEALGSTLWKSFSDEGDFLDAGVWEGDVRELLEVLSAHNDESLEEAVIPFLARRNNLISVGIALVSATVDTVRAIPSANEVDLRECISERAKTEYAAEVQTPHGQKILDSVIHCVESVPHNERVAISGPSFRIYSEEEDGELDVPVKLLGTTLTWLVS</sequence>
<name>A0A1H3AUL4_9RHOB</name>